<keyword evidence="7" id="KW-1185">Reference proteome</keyword>
<evidence type="ECO:0000313" key="6">
    <source>
        <dbReference type="EMBL" id="KAK6539091.1"/>
    </source>
</evidence>
<proteinExistence type="inferred from homology"/>
<dbReference type="Gene3D" id="3.40.462.20">
    <property type="match status" value="1"/>
</dbReference>
<name>A0AAV9XBU7_9PEZI</name>
<comment type="cofactor">
    <cofactor evidence="1">
        <name>FAD</name>
        <dbReference type="ChEBI" id="CHEBI:57692"/>
    </cofactor>
</comment>
<dbReference type="PANTHER" id="PTHR42973">
    <property type="entry name" value="BINDING OXIDOREDUCTASE, PUTATIVE (AFU_ORTHOLOGUE AFUA_1G17690)-RELATED"/>
    <property type="match status" value="1"/>
</dbReference>
<dbReference type="InterPro" id="IPR050416">
    <property type="entry name" value="FAD-linked_Oxidoreductase"/>
</dbReference>
<evidence type="ECO:0000256" key="1">
    <source>
        <dbReference type="ARBA" id="ARBA00001974"/>
    </source>
</evidence>
<dbReference type="GO" id="GO:0050660">
    <property type="term" value="F:flavin adenine dinucleotide binding"/>
    <property type="evidence" value="ECO:0007669"/>
    <property type="project" value="InterPro"/>
</dbReference>
<evidence type="ECO:0008006" key="8">
    <source>
        <dbReference type="Google" id="ProtNLM"/>
    </source>
</evidence>
<protein>
    <recommendedName>
        <fullName evidence="8">LAGLIDADG endonuclease</fullName>
    </recommendedName>
</protein>
<dbReference type="EMBL" id="JAVHJO010000007">
    <property type="protein sequence ID" value="KAK6539091.1"/>
    <property type="molecule type" value="Genomic_DNA"/>
</dbReference>
<dbReference type="Gene3D" id="3.30.465.10">
    <property type="match status" value="1"/>
</dbReference>
<keyword evidence="5" id="KW-0560">Oxidoreductase</keyword>
<dbReference type="InterPro" id="IPR016169">
    <property type="entry name" value="FAD-bd_PCMH_sub2"/>
</dbReference>
<dbReference type="SUPFAM" id="SSF56176">
    <property type="entry name" value="FAD-binding/transporter-associated domain-like"/>
    <property type="match status" value="1"/>
</dbReference>
<keyword evidence="3" id="KW-0285">Flavoprotein</keyword>
<dbReference type="Proteomes" id="UP001365542">
    <property type="component" value="Unassembled WGS sequence"/>
</dbReference>
<evidence type="ECO:0000256" key="2">
    <source>
        <dbReference type="ARBA" id="ARBA00005466"/>
    </source>
</evidence>
<comment type="similarity">
    <text evidence="2">Belongs to the oxygen-dependent FAD-linked oxidoreductase family.</text>
</comment>
<dbReference type="AlphaFoldDB" id="A0AAV9XBU7"/>
<evidence type="ECO:0000256" key="5">
    <source>
        <dbReference type="ARBA" id="ARBA00023002"/>
    </source>
</evidence>
<organism evidence="6 7">
    <name type="scientific">Orbilia ellipsospora</name>
    <dbReference type="NCBI Taxonomy" id="2528407"/>
    <lineage>
        <taxon>Eukaryota</taxon>
        <taxon>Fungi</taxon>
        <taxon>Dikarya</taxon>
        <taxon>Ascomycota</taxon>
        <taxon>Pezizomycotina</taxon>
        <taxon>Orbiliomycetes</taxon>
        <taxon>Orbiliales</taxon>
        <taxon>Orbiliaceae</taxon>
        <taxon>Orbilia</taxon>
    </lineage>
</organism>
<comment type="caution">
    <text evidence="6">The sequence shown here is derived from an EMBL/GenBank/DDBJ whole genome shotgun (WGS) entry which is preliminary data.</text>
</comment>
<sequence length="125" mass="14137">MTTMWGGYGQLVHSFGLFGDHVVSLKIIDHEGTIKGIARTNHEDLFFGIIGTSPGNFAVITHFTTKAHRDQDHAGSRRLKALYFYNPTTLERLLDTLVKMSANNEFPRNYDYYIVVLSSSNKLLD</sequence>
<dbReference type="PANTHER" id="PTHR42973:SF39">
    <property type="entry name" value="FAD-BINDING PCMH-TYPE DOMAIN-CONTAINING PROTEIN"/>
    <property type="match status" value="1"/>
</dbReference>
<gene>
    <name evidence="6" type="ORF">TWF694_010631</name>
</gene>
<dbReference type="GO" id="GO:0016491">
    <property type="term" value="F:oxidoreductase activity"/>
    <property type="evidence" value="ECO:0007669"/>
    <property type="project" value="UniProtKB-KW"/>
</dbReference>
<keyword evidence="4" id="KW-0274">FAD</keyword>
<evidence type="ECO:0000256" key="4">
    <source>
        <dbReference type="ARBA" id="ARBA00022827"/>
    </source>
</evidence>
<evidence type="ECO:0000256" key="3">
    <source>
        <dbReference type="ARBA" id="ARBA00022630"/>
    </source>
</evidence>
<reference evidence="6 7" key="1">
    <citation type="submission" date="2019-10" db="EMBL/GenBank/DDBJ databases">
        <authorList>
            <person name="Palmer J.M."/>
        </authorList>
    </citation>
    <scope>NUCLEOTIDE SEQUENCE [LARGE SCALE GENOMIC DNA]</scope>
    <source>
        <strain evidence="6 7">TWF694</strain>
    </source>
</reference>
<evidence type="ECO:0000313" key="7">
    <source>
        <dbReference type="Proteomes" id="UP001365542"/>
    </source>
</evidence>
<accession>A0AAV9XBU7</accession>
<dbReference type="InterPro" id="IPR036318">
    <property type="entry name" value="FAD-bd_PCMH-like_sf"/>
</dbReference>